<accession>W7IQ71</accession>
<accession>A0A8E2WY11</accession>
<organism evidence="1 2">
    <name type="scientific">Actinokineospora spheciospongiae</name>
    <dbReference type="NCBI Taxonomy" id="909613"/>
    <lineage>
        <taxon>Bacteria</taxon>
        <taxon>Bacillati</taxon>
        <taxon>Actinomycetota</taxon>
        <taxon>Actinomycetes</taxon>
        <taxon>Pseudonocardiales</taxon>
        <taxon>Pseudonocardiaceae</taxon>
        <taxon>Actinokineospora</taxon>
    </lineage>
</organism>
<reference evidence="1 2" key="1">
    <citation type="journal article" date="2014" name="Genome Announc.">
        <title>Draft Genome Sequence of the Antitrypanosomally Active Sponge-Associated Bacterium Actinokineospora sp. Strain EG49.</title>
        <authorList>
            <person name="Harjes J."/>
            <person name="Ryu T."/>
            <person name="Abdelmohsen U.R."/>
            <person name="Moitinho-Silva L."/>
            <person name="Horn H."/>
            <person name="Ravasi T."/>
            <person name="Hentschel U."/>
        </authorList>
    </citation>
    <scope>NUCLEOTIDE SEQUENCE [LARGE SCALE GENOMIC DNA]</scope>
    <source>
        <strain evidence="1 2">EG49</strain>
    </source>
</reference>
<proteinExistence type="predicted"/>
<gene>
    <name evidence="1" type="ORF">UO65_5894</name>
</gene>
<comment type="caution">
    <text evidence="1">The sequence shown here is derived from an EMBL/GenBank/DDBJ whole genome shotgun (WGS) entry which is preliminary data.</text>
</comment>
<dbReference type="Proteomes" id="UP000019277">
    <property type="component" value="Unassembled WGS sequence"/>
</dbReference>
<keyword evidence="2" id="KW-1185">Reference proteome</keyword>
<protein>
    <recommendedName>
        <fullName evidence="3">(2Fe-2S) ferredoxin domain-containing protein</fullName>
    </recommendedName>
</protein>
<dbReference type="EMBL" id="AYXG01000227">
    <property type="protein sequence ID" value="EWC58892.1"/>
    <property type="molecule type" value="Genomic_DNA"/>
</dbReference>
<evidence type="ECO:0000313" key="1">
    <source>
        <dbReference type="EMBL" id="EWC58892.1"/>
    </source>
</evidence>
<dbReference type="eggNOG" id="COG3411">
    <property type="taxonomic scope" value="Bacteria"/>
</dbReference>
<sequence>MSTLVSVCRDCCCGTVKKHPTTDHGAHLRRIREAAATIGATVRVAACLDTCETSNVVVVQAKGVKPVWLGWVLGEDAIADLERWLLAGGPGAAPLSDTLELHRITPPGLRSRDDRAE</sequence>
<name>W7IQ71_9PSEU</name>
<evidence type="ECO:0008006" key="3">
    <source>
        <dbReference type="Google" id="ProtNLM"/>
    </source>
</evidence>
<dbReference type="OrthoDB" id="3295094at2"/>
<dbReference type="RefSeq" id="WP_035288822.1">
    <property type="nucleotide sequence ID" value="NZ_AYXG01000227.1"/>
</dbReference>
<dbReference type="AlphaFoldDB" id="W7IQ71"/>
<evidence type="ECO:0000313" key="2">
    <source>
        <dbReference type="Proteomes" id="UP000019277"/>
    </source>
</evidence>
<dbReference type="STRING" id="909613.UO65_5894"/>